<name>B0EPY7_ENTDS</name>
<dbReference type="KEGG" id="edi:EDI_062970"/>
<reference evidence="2" key="1">
    <citation type="submission" date="2007-12" db="EMBL/GenBank/DDBJ databases">
        <title>Annotation of Entamoeba dispar SAW760.</title>
        <authorList>
            <person name="Lorenzi H."/>
            <person name="Inman J."/>
            <person name="Schobel S."/>
            <person name="Amedeo P."/>
            <person name="Caler E."/>
        </authorList>
    </citation>
    <scope>NUCLEOTIDE SEQUENCE [LARGE SCALE GENOMIC DNA]</scope>
    <source>
        <strain evidence="2">ATCC PRA-260 / SAW760</strain>
    </source>
</reference>
<protein>
    <submittedName>
        <fullName evidence="1">Uncharacterized protein</fullName>
    </submittedName>
</protein>
<dbReference type="RefSeq" id="XP_001740189.1">
    <property type="nucleotide sequence ID" value="XM_001740137.1"/>
</dbReference>
<dbReference type="EMBL" id="DS550311">
    <property type="protein sequence ID" value="EDR23399.1"/>
    <property type="molecule type" value="Genomic_DNA"/>
</dbReference>
<gene>
    <name evidence="1" type="ORF">EDI_062970</name>
</gene>
<dbReference type="VEuPathDB" id="AmoebaDB:EDI_062970"/>
<keyword evidence="2" id="KW-1185">Reference proteome</keyword>
<evidence type="ECO:0000313" key="1">
    <source>
        <dbReference type="EMBL" id="EDR23399.1"/>
    </source>
</evidence>
<evidence type="ECO:0000313" key="2">
    <source>
        <dbReference type="Proteomes" id="UP000008076"/>
    </source>
</evidence>
<proteinExistence type="predicted"/>
<sequence length="116" mass="13583">MLKNNQSNLQATLLTLLSNWRSITISKSQKIATKTEQFFKVKSITINSEEILIYQLLKNLSKEIRNVMRKQVGLVERLIKFIIEKMGKMKSISIERGELVPFLYDVLRFMVISFDE</sequence>
<dbReference type="AlphaFoldDB" id="B0EPY7"/>
<organism evidence="2">
    <name type="scientific">Entamoeba dispar (strain ATCC PRA-260 / SAW760)</name>
    <dbReference type="NCBI Taxonomy" id="370354"/>
    <lineage>
        <taxon>Eukaryota</taxon>
        <taxon>Amoebozoa</taxon>
        <taxon>Evosea</taxon>
        <taxon>Archamoebae</taxon>
        <taxon>Mastigamoebida</taxon>
        <taxon>Entamoebidae</taxon>
        <taxon>Entamoeba</taxon>
    </lineage>
</organism>
<dbReference type="GeneID" id="5885358"/>
<dbReference type="Proteomes" id="UP000008076">
    <property type="component" value="Unassembled WGS sequence"/>
</dbReference>
<accession>B0EPY7</accession>